<keyword evidence="1" id="KW-0472">Membrane</keyword>
<dbReference type="AlphaFoldDB" id="A0A915DVM0"/>
<feature type="transmembrane region" description="Helical" evidence="1">
    <location>
        <begin position="71"/>
        <end position="90"/>
    </location>
</feature>
<proteinExistence type="predicted"/>
<dbReference type="Proteomes" id="UP000887574">
    <property type="component" value="Unplaced"/>
</dbReference>
<dbReference type="WBParaSite" id="jg24145">
    <property type="protein sequence ID" value="jg24145"/>
    <property type="gene ID" value="jg24145"/>
</dbReference>
<keyword evidence="2" id="KW-1185">Reference proteome</keyword>
<name>A0A915DVM0_9BILA</name>
<evidence type="ECO:0000256" key="1">
    <source>
        <dbReference type="SAM" id="Phobius"/>
    </source>
</evidence>
<sequence length="112" mass="12752">MISSLNEIKSDGRRNALDCTRFPGVGRVLESGERVVCIDVPEAPRPEVQCRWVRKRACEYGVWVRRNPVQFVVKLVGFVFTLVGLVYLLIQIDKYFRGGQDSAKPSVYTKFA</sequence>
<evidence type="ECO:0000313" key="2">
    <source>
        <dbReference type="Proteomes" id="UP000887574"/>
    </source>
</evidence>
<protein>
    <submittedName>
        <fullName evidence="3">Uncharacterized protein</fullName>
    </submittedName>
</protein>
<reference evidence="3" key="1">
    <citation type="submission" date="2022-11" db="UniProtKB">
        <authorList>
            <consortium name="WormBaseParasite"/>
        </authorList>
    </citation>
    <scope>IDENTIFICATION</scope>
</reference>
<accession>A0A915DVM0</accession>
<organism evidence="2 3">
    <name type="scientific">Ditylenchus dipsaci</name>
    <dbReference type="NCBI Taxonomy" id="166011"/>
    <lineage>
        <taxon>Eukaryota</taxon>
        <taxon>Metazoa</taxon>
        <taxon>Ecdysozoa</taxon>
        <taxon>Nematoda</taxon>
        <taxon>Chromadorea</taxon>
        <taxon>Rhabditida</taxon>
        <taxon>Tylenchina</taxon>
        <taxon>Tylenchomorpha</taxon>
        <taxon>Sphaerularioidea</taxon>
        <taxon>Anguinidae</taxon>
        <taxon>Anguininae</taxon>
        <taxon>Ditylenchus</taxon>
    </lineage>
</organism>
<keyword evidence="1" id="KW-1133">Transmembrane helix</keyword>
<keyword evidence="1" id="KW-0812">Transmembrane</keyword>
<evidence type="ECO:0000313" key="3">
    <source>
        <dbReference type="WBParaSite" id="jg24145"/>
    </source>
</evidence>